<comment type="similarity">
    <text evidence="1">Belongs to the peptidase M13 family.</text>
</comment>
<feature type="compositionally biased region" description="Polar residues" evidence="2">
    <location>
        <begin position="85"/>
        <end position="97"/>
    </location>
</feature>
<keyword evidence="6" id="KW-1185">Reference proteome</keyword>
<gene>
    <name evidence="5" type="ORF">HPB52_012156</name>
</gene>
<sequence>MSLPTDEDALRGRREDQGLPRSPSREKHPTSPPFDDREAQDEGVETLETSYGSHAHNDEACQRQRASSDDEKERRALGNRWASAEETTLSNRTQQAPPGSDEPAPASSLSGAKDLVASREAAAEAATGLSAPQSSEQINVAPPSRTVEEIAPFQRDSCQGISDGVRFSTAAHQRPIWTPFVTSPGDDATLELPTWRPATAVTSPESVPPEGVAGAECEWYQTATSTAPTPAVLPPHAAFQPRDGGSVFSTALHQQQPSMFSDEPVTSSLHSTPLAPALKPALPAVQAATCSNLATMSSATSPGSRPEKSSDVWSGTTAMVGPLAEASSSGGKADTSTANVSQPEVVSCCVIGTTTVREFTQLTMSWFYSRQQVCGLFCGTGMLFVPLLVVLIILLTRRNPRTHLEYCTSAACTKALASLHTLLDETVDPCHDFHAHVCGRWDSATGGRISYVDESVQRTAGRISRALLDVDWSQTVPRETRLVARFYQLCSSFMVEPNRESLRADMLRPFAGFYDDLLKIQHYPDLLVRLIDLSLAQGVHTVFGVKLVRAGAEPSVVVFPGKTLEQKVRPSLVAPFDEYLRTLVADVAENAGSVPGTFDPHDLMQVDKRVERILTNEGSKNGRRHLDIPMLNTLNEALSSASWLAALNAHLPKSQKLIDNSSVTVDAFPSVQNVLRLFGDLPNHGVNYLYLNVLLDGLRFDYLRTLHNKSDIGILLACLQASAEAVWVTRNVVADLIFGSHGDGGAVTTDLFSVVRESLFTASGSFRWMGNAMQRRTKRSLSTISLRLHDWSDSNASVEASDALLAGMTPADFPATYMRLRKDQQQRFLANTDAKLAADDDLHLFGNKAQFDVEANALIVPASLRVQPLLYPKDVPPEFVAGTLGVLMAKEVHRAVVFNHTAEFWGSRERRAMARFEQCTRVLASTLNVTLTTQSIHLEEPSPYVLWMMAATSAFEALRLASRSFRGASNVAHYWKPAQQTFFRRFCLLTCGTQEDVAEDALTSRLFCLLPTANMPQFAEAFACPANYEEAFCVLE</sequence>
<evidence type="ECO:0000256" key="1">
    <source>
        <dbReference type="ARBA" id="ARBA00007357"/>
    </source>
</evidence>
<dbReference type="PROSITE" id="PS51885">
    <property type="entry name" value="NEPRILYSIN"/>
    <property type="match status" value="1"/>
</dbReference>
<dbReference type="InterPro" id="IPR008753">
    <property type="entry name" value="Peptidase_M13_N"/>
</dbReference>
<dbReference type="Proteomes" id="UP000821837">
    <property type="component" value="Chromosome 3"/>
</dbReference>
<dbReference type="Pfam" id="PF05649">
    <property type="entry name" value="Peptidase_M13_N"/>
    <property type="match status" value="1"/>
</dbReference>
<reference evidence="5" key="1">
    <citation type="journal article" date="2020" name="Cell">
        <title>Large-Scale Comparative Analyses of Tick Genomes Elucidate Their Genetic Diversity and Vector Capacities.</title>
        <authorList>
            <consortium name="Tick Genome and Microbiome Consortium (TIGMIC)"/>
            <person name="Jia N."/>
            <person name="Wang J."/>
            <person name="Shi W."/>
            <person name="Du L."/>
            <person name="Sun Y."/>
            <person name="Zhan W."/>
            <person name="Jiang J.F."/>
            <person name="Wang Q."/>
            <person name="Zhang B."/>
            <person name="Ji P."/>
            <person name="Bell-Sakyi L."/>
            <person name="Cui X.M."/>
            <person name="Yuan T.T."/>
            <person name="Jiang B.G."/>
            <person name="Yang W.F."/>
            <person name="Lam T.T."/>
            <person name="Chang Q.C."/>
            <person name="Ding S.J."/>
            <person name="Wang X.J."/>
            <person name="Zhu J.G."/>
            <person name="Ruan X.D."/>
            <person name="Zhao L."/>
            <person name="Wei J.T."/>
            <person name="Ye R.Z."/>
            <person name="Que T.C."/>
            <person name="Du C.H."/>
            <person name="Zhou Y.H."/>
            <person name="Cheng J.X."/>
            <person name="Dai P.F."/>
            <person name="Guo W.B."/>
            <person name="Han X.H."/>
            <person name="Huang E.J."/>
            <person name="Li L.F."/>
            <person name="Wei W."/>
            <person name="Gao Y.C."/>
            <person name="Liu J.Z."/>
            <person name="Shao H.Z."/>
            <person name="Wang X."/>
            <person name="Wang C.C."/>
            <person name="Yang T.C."/>
            <person name="Huo Q.B."/>
            <person name="Li W."/>
            <person name="Chen H.Y."/>
            <person name="Chen S.E."/>
            <person name="Zhou L.G."/>
            <person name="Ni X.B."/>
            <person name="Tian J.H."/>
            <person name="Sheng Y."/>
            <person name="Liu T."/>
            <person name="Pan Y.S."/>
            <person name="Xia L.Y."/>
            <person name="Li J."/>
            <person name="Zhao F."/>
            <person name="Cao W.C."/>
        </authorList>
    </citation>
    <scope>NUCLEOTIDE SEQUENCE</scope>
    <source>
        <strain evidence="5">Rsan-2018</strain>
    </source>
</reference>
<feature type="transmembrane region" description="Helical" evidence="3">
    <location>
        <begin position="373"/>
        <end position="395"/>
    </location>
</feature>
<evidence type="ECO:0000313" key="5">
    <source>
        <dbReference type="EMBL" id="KAH7961793.1"/>
    </source>
</evidence>
<evidence type="ECO:0000256" key="3">
    <source>
        <dbReference type="SAM" id="Phobius"/>
    </source>
</evidence>
<dbReference type="EMBL" id="JABSTV010001249">
    <property type="protein sequence ID" value="KAH7961793.1"/>
    <property type="molecule type" value="Genomic_DNA"/>
</dbReference>
<protein>
    <recommendedName>
        <fullName evidence="4">Peptidase M13 N-terminal domain-containing protein</fullName>
    </recommendedName>
</protein>
<name>A0A9D4PZJ8_RHISA</name>
<evidence type="ECO:0000259" key="4">
    <source>
        <dbReference type="Pfam" id="PF05649"/>
    </source>
</evidence>
<evidence type="ECO:0000256" key="2">
    <source>
        <dbReference type="SAM" id="MobiDB-lite"/>
    </source>
</evidence>
<feature type="domain" description="Peptidase M13 N-terminal" evidence="4">
    <location>
        <begin position="429"/>
        <end position="696"/>
    </location>
</feature>
<keyword evidence="3" id="KW-0472">Membrane</keyword>
<dbReference type="AlphaFoldDB" id="A0A9D4PZJ8"/>
<reference evidence="5" key="2">
    <citation type="submission" date="2021-09" db="EMBL/GenBank/DDBJ databases">
        <authorList>
            <person name="Jia N."/>
            <person name="Wang J."/>
            <person name="Shi W."/>
            <person name="Du L."/>
            <person name="Sun Y."/>
            <person name="Zhan W."/>
            <person name="Jiang J."/>
            <person name="Wang Q."/>
            <person name="Zhang B."/>
            <person name="Ji P."/>
            <person name="Sakyi L.B."/>
            <person name="Cui X."/>
            <person name="Yuan T."/>
            <person name="Jiang B."/>
            <person name="Yang W."/>
            <person name="Lam T.T.-Y."/>
            <person name="Chang Q."/>
            <person name="Ding S."/>
            <person name="Wang X."/>
            <person name="Zhu J."/>
            <person name="Ruan X."/>
            <person name="Zhao L."/>
            <person name="Wei J."/>
            <person name="Que T."/>
            <person name="Du C."/>
            <person name="Cheng J."/>
            <person name="Dai P."/>
            <person name="Han X."/>
            <person name="Huang E."/>
            <person name="Gao Y."/>
            <person name="Liu J."/>
            <person name="Shao H."/>
            <person name="Ye R."/>
            <person name="Li L."/>
            <person name="Wei W."/>
            <person name="Wang X."/>
            <person name="Wang C."/>
            <person name="Huo Q."/>
            <person name="Li W."/>
            <person name="Guo W."/>
            <person name="Chen H."/>
            <person name="Chen S."/>
            <person name="Zhou L."/>
            <person name="Zhou L."/>
            <person name="Ni X."/>
            <person name="Tian J."/>
            <person name="Zhou Y."/>
            <person name="Sheng Y."/>
            <person name="Liu T."/>
            <person name="Pan Y."/>
            <person name="Xia L."/>
            <person name="Li J."/>
            <person name="Zhao F."/>
            <person name="Cao W."/>
        </authorList>
    </citation>
    <scope>NUCLEOTIDE SEQUENCE</scope>
    <source>
        <strain evidence="5">Rsan-2018</strain>
        <tissue evidence="5">Larvae</tissue>
    </source>
</reference>
<feature type="region of interest" description="Disordered" evidence="2">
    <location>
        <begin position="1"/>
        <end position="144"/>
    </location>
</feature>
<comment type="caution">
    <text evidence="5">The sequence shown here is derived from an EMBL/GenBank/DDBJ whole genome shotgun (WGS) entry which is preliminary data.</text>
</comment>
<dbReference type="InterPro" id="IPR000718">
    <property type="entry name" value="Peptidase_M13"/>
</dbReference>
<dbReference type="PANTHER" id="PTHR11733">
    <property type="entry name" value="ZINC METALLOPROTEASE FAMILY M13 NEPRILYSIN-RELATED"/>
    <property type="match status" value="1"/>
</dbReference>
<dbReference type="Gene3D" id="1.10.1380.10">
    <property type="entry name" value="Neutral endopeptidase , domain2"/>
    <property type="match status" value="1"/>
</dbReference>
<keyword evidence="3" id="KW-0812">Transmembrane</keyword>
<dbReference type="SUPFAM" id="SSF55486">
    <property type="entry name" value="Metalloproteases ('zincins'), catalytic domain"/>
    <property type="match status" value="1"/>
</dbReference>
<proteinExistence type="inferred from homology"/>
<dbReference type="InterPro" id="IPR042089">
    <property type="entry name" value="Peptidase_M13_dom_2"/>
</dbReference>
<feature type="compositionally biased region" description="Basic and acidic residues" evidence="2">
    <location>
        <begin position="55"/>
        <end position="76"/>
    </location>
</feature>
<dbReference type="GO" id="GO:0016485">
    <property type="term" value="P:protein processing"/>
    <property type="evidence" value="ECO:0007669"/>
    <property type="project" value="TreeGrafter"/>
</dbReference>
<keyword evidence="3" id="KW-1133">Transmembrane helix</keyword>
<accession>A0A9D4PZJ8</accession>
<dbReference type="PANTHER" id="PTHR11733:SF241">
    <property type="entry name" value="GH26575P-RELATED"/>
    <property type="match status" value="1"/>
</dbReference>
<feature type="region of interest" description="Disordered" evidence="2">
    <location>
        <begin position="295"/>
        <end position="314"/>
    </location>
</feature>
<dbReference type="InterPro" id="IPR024079">
    <property type="entry name" value="MetalloPept_cat_dom_sf"/>
</dbReference>
<evidence type="ECO:0000313" key="6">
    <source>
        <dbReference type="Proteomes" id="UP000821837"/>
    </source>
</evidence>
<dbReference type="VEuPathDB" id="VectorBase:RSAN_051290"/>
<feature type="compositionally biased region" description="Basic and acidic residues" evidence="2">
    <location>
        <begin position="8"/>
        <end position="37"/>
    </location>
</feature>
<dbReference type="GO" id="GO:0004222">
    <property type="term" value="F:metalloendopeptidase activity"/>
    <property type="evidence" value="ECO:0007669"/>
    <property type="project" value="InterPro"/>
</dbReference>
<dbReference type="Gene3D" id="3.40.390.10">
    <property type="entry name" value="Collagenase (Catalytic Domain)"/>
    <property type="match status" value="1"/>
</dbReference>
<dbReference type="GO" id="GO:0005886">
    <property type="term" value="C:plasma membrane"/>
    <property type="evidence" value="ECO:0007669"/>
    <property type="project" value="TreeGrafter"/>
</dbReference>
<organism evidence="5 6">
    <name type="scientific">Rhipicephalus sanguineus</name>
    <name type="common">Brown dog tick</name>
    <name type="synonym">Ixodes sanguineus</name>
    <dbReference type="NCBI Taxonomy" id="34632"/>
    <lineage>
        <taxon>Eukaryota</taxon>
        <taxon>Metazoa</taxon>
        <taxon>Ecdysozoa</taxon>
        <taxon>Arthropoda</taxon>
        <taxon>Chelicerata</taxon>
        <taxon>Arachnida</taxon>
        <taxon>Acari</taxon>
        <taxon>Parasitiformes</taxon>
        <taxon>Ixodida</taxon>
        <taxon>Ixodoidea</taxon>
        <taxon>Ixodidae</taxon>
        <taxon>Rhipicephalinae</taxon>
        <taxon>Rhipicephalus</taxon>
        <taxon>Rhipicephalus</taxon>
    </lineage>
</organism>